<dbReference type="OrthoDB" id="9806653at2"/>
<evidence type="ECO:0008006" key="5">
    <source>
        <dbReference type="Google" id="ProtNLM"/>
    </source>
</evidence>
<dbReference type="Gene3D" id="3.40.50.2000">
    <property type="entry name" value="Glycogen Phosphorylase B"/>
    <property type="match status" value="2"/>
</dbReference>
<dbReference type="InterPro" id="IPR001296">
    <property type="entry name" value="Glyco_trans_1"/>
</dbReference>
<feature type="domain" description="Glycosyltransferase subfamily 4-like N-terminal" evidence="2">
    <location>
        <begin position="12"/>
        <end position="172"/>
    </location>
</feature>
<name>A0A2N7AW96_9LACO</name>
<comment type="caution">
    <text evidence="3">The sequence shown here is derived from an EMBL/GenBank/DDBJ whole genome shotgun (WGS) entry which is preliminary data.</text>
</comment>
<evidence type="ECO:0000259" key="1">
    <source>
        <dbReference type="Pfam" id="PF00534"/>
    </source>
</evidence>
<dbReference type="Proteomes" id="UP000235649">
    <property type="component" value="Unassembled WGS sequence"/>
</dbReference>
<dbReference type="InterPro" id="IPR028098">
    <property type="entry name" value="Glyco_trans_4-like_N"/>
</dbReference>
<evidence type="ECO:0000313" key="4">
    <source>
        <dbReference type="Proteomes" id="UP000235649"/>
    </source>
</evidence>
<dbReference type="EMBL" id="NIPR01000005">
    <property type="protein sequence ID" value="PMD72986.1"/>
    <property type="molecule type" value="Genomic_DNA"/>
</dbReference>
<evidence type="ECO:0000313" key="3">
    <source>
        <dbReference type="EMBL" id="PMD72986.1"/>
    </source>
</evidence>
<dbReference type="PANTHER" id="PTHR12526:SF630">
    <property type="entry name" value="GLYCOSYLTRANSFERASE"/>
    <property type="match status" value="1"/>
</dbReference>
<dbReference type="Pfam" id="PF13439">
    <property type="entry name" value="Glyco_transf_4"/>
    <property type="match status" value="1"/>
</dbReference>
<gene>
    <name evidence="3" type="ORF">CBP76_02295</name>
</gene>
<dbReference type="RefSeq" id="WP_102195318.1">
    <property type="nucleotide sequence ID" value="NZ_NIPR01000005.1"/>
</dbReference>
<dbReference type="SUPFAM" id="SSF53756">
    <property type="entry name" value="UDP-Glycosyltransferase/glycogen phosphorylase"/>
    <property type="match status" value="1"/>
</dbReference>
<reference evidence="3 4" key="1">
    <citation type="submission" date="2017-05" db="EMBL/GenBank/DDBJ databases">
        <title>Lactobacillus nurukis nov., sp. nov., isolated from nuruk.</title>
        <authorList>
            <person name="Kim S.-J."/>
        </authorList>
    </citation>
    <scope>NUCLEOTIDE SEQUENCE [LARGE SCALE GENOMIC DNA]</scope>
    <source>
        <strain evidence="3 4">SYF10-1a</strain>
    </source>
</reference>
<dbReference type="PANTHER" id="PTHR12526">
    <property type="entry name" value="GLYCOSYLTRANSFERASE"/>
    <property type="match status" value="1"/>
</dbReference>
<evidence type="ECO:0000259" key="2">
    <source>
        <dbReference type="Pfam" id="PF13439"/>
    </source>
</evidence>
<protein>
    <recommendedName>
        <fullName evidence="5">Glycosyl transferase family 1</fullName>
    </recommendedName>
</protein>
<accession>A0A2N7AW96</accession>
<organism evidence="3 4">
    <name type="scientific">Companilactobacillus nuruki</name>
    <dbReference type="NCBI Taxonomy" id="1993540"/>
    <lineage>
        <taxon>Bacteria</taxon>
        <taxon>Bacillati</taxon>
        <taxon>Bacillota</taxon>
        <taxon>Bacilli</taxon>
        <taxon>Lactobacillales</taxon>
        <taxon>Lactobacillaceae</taxon>
        <taxon>Companilactobacillus</taxon>
    </lineage>
</organism>
<feature type="domain" description="Glycosyl transferase family 1" evidence="1">
    <location>
        <begin position="184"/>
        <end position="301"/>
    </location>
</feature>
<dbReference type="Pfam" id="PF00534">
    <property type="entry name" value="Glycos_transf_1"/>
    <property type="match status" value="1"/>
</dbReference>
<keyword evidence="4" id="KW-1185">Reference proteome</keyword>
<dbReference type="AlphaFoldDB" id="A0A2N7AW96"/>
<proteinExistence type="predicted"/>
<dbReference type="GO" id="GO:0016757">
    <property type="term" value="F:glycosyltransferase activity"/>
    <property type="evidence" value="ECO:0007669"/>
    <property type="project" value="InterPro"/>
</dbReference>
<sequence length="359" mass="41155">MKVLEICEAYGGGVKRQVDYLNRFGHMKNLQMITLVSSKRGAEIPAKYLVDDRMSDFPKKIFKFFSILKCLHKLITSKKIQLVHAHSTVAGITMVLYKIRYHDCPPIFFTPHAYFSEINRGSFKNLLLKLAEKFMSHFFTKVIHVSSDEENYALTNKLVKKDQSLVINNGVPFHQIHRTQHSAVSFVNVARCDFQKNPQLFISIAQKIIKERPNSNFIWVGDGPLLNECRTKIINLGLSSKIKFVGYRNDPYKYLEDADIFFSTSRYEGQPFSVLEAISEKMPLIITDVIGHTELVKENGILLTEAILNDDSQLLKAFDSVIVAQRQFSDASYQLFTKHYNVIDMVNKIERLYLSGVVA</sequence>